<dbReference type="Gene3D" id="2.30.30.100">
    <property type="match status" value="1"/>
</dbReference>
<sequence>MAQRSVHDIRKEVENSVGKEVILKADMGRKRVKTKTGVIVDAFPSVFTVKVNNEFDVERTISYTYSDILTSQVKLTTDK</sequence>
<evidence type="ECO:0000313" key="2">
    <source>
        <dbReference type="Proteomes" id="UP000029579"/>
    </source>
</evidence>
<dbReference type="PANTHER" id="PTHR40026:SF1">
    <property type="entry name" value="PROTEIN VEG"/>
    <property type="match status" value="1"/>
</dbReference>
<dbReference type="Proteomes" id="UP000029579">
    <property type="component" value="Unassembled WGS sequence"/>
</dbReference>
<comment type="caution">
    <text evidence="1">The sequence shown here is derived from an EMBL/GenBank/DDBJ whole genome shotgun (WGS) entry which is preliminary data.</text>
</comment>
<dbReference type="PANTHER" id="PTHR40026">
    <property type="entry name" value="PROTEIN VEG"/>
    <property type="match status" value="1"/>
</dbReference>
<protein>
    <submittedName>
        <fullName evidence="1">Veg</fullName>
    </submittedName>
</protein>
<proteinExistence type="predicted"/>
<dbReference type="EMBL" id="JRMW01000025">
    <property type="protein sequence ID" value="KGF04727.1"/>
    <property type="molecule type" value="Genomic_DNA"/>
</dbReference>
<dbReference type="InterPro" id="IPR009366">
    <property type="entry name" value="Protein_Veg"/>
</dbReference>
<gene>
    <name evidence="1" type="ORF">HMPREF1630_02685</name>
</gene>
<name>A0A095YDR8_9FIRM</name>
<dbReference type="AlphaFoldDB" id="A0A095YDR8"/>
<dbReference type="OrthoDB" id="5469at2"/>
<dbReference type="eggNOG" id="COG4466">
    <property type="taxonomic scope" value="Bacteria"/>
</dbReference>
<accession>A0A095YDR8</accession>
<evidence type="ECO:0000313" key="1">
    <source>
        <dbReference type="EMBL" id="KGF04727.1"/>
    </source>
</evidence>
<dbReference type="Pfam" id="PF06257">
    <property type="entry name" value="VEG"/>
    <property type="match status" value="1"/>
</dbReference>
<reference evidence="1 2" key="1">
    <citation type="submission" date="2014-07" db="EMBL/GenBank/DDBJ databases">
        <authorList>
            <person name="McCorrison J."/>
            <person name="Sanka R."/>
            <person name="Torralba M."/>
            <person name="Gillis M."/>
            <person name="Haft D.H."/>
            <person name="Methe B."/>
            <person name="Sutton G."/>
            <person name="Nelson K.E."/>
        </authorList>
    </citation>
    <scope>NUCLEOTIDE SEQUENCE [LARGE SCALE GENOMIC DNA]</scope>
    <source>
        <strain evidence="1 2">S7-1-13</strain>
    </source>
</reference>
<dbReference type="RefSeq" id="WP_004828169.1">
    <property type="nucleotide sequence ID" value="NZ_JRMW01000025.1"/>
</dbReference>
<dbReference type="GO" id="GO:0006355">
    <property type="term" value="P:regulation of DNA-templated transcription"/>
    <property type="evidence" value="ECO:0007669"/>
    <property type="project" value="InterPro"/>
</dbReference>
<organism evidence="1 2">
    <name type="scientific">Anaerococcus lactolyticus S7-1-13</name>
    <dbReference type="NCBI Taxonomy" id="1284686"/>
    <lineage>
        <taxon>Bacteria</taxon>
        <taxon>Bacillati</taxon>
        <taxon>Bacillota</taxon>
        <taxon>Tissierellia</taxon>
        <taxon>Tissierellales</taxon>
        <taxon>Peptoniphilaceae</taxon>
        <taxon>Anaerococcus</taxon>
    </lineage>
</organism>